<keyword evidence="3" id="KW-1185">Reference proteome</keyword>
<organism evidence="2 3">
    <name type="scientific">Sphingobacterium faecale</name>
    <dbReference type="NCBI Taxonomy" id="2803775"/>
    <lineage>
        <taxon>Bacteria</taxon>
        <taxon>Pseudomonadati</taxon>
        <taxon>Bacteroidota</taxon>
        <taxon>Sphingobacteriia</taxon>
        <taxon>Sphingobacteriales</taxon>
        <taxon>Sphingobacteriaceae</taxon>
        <taxon>Sphingobacterium</taxon>
    </lineage>
</organism>
<gene>
    <name evidence="2" type="ORF">JKG61_10425</name>
</gene>
<comment type="caution">
    <text evidence="2">The sequence shown here is derived from an EMBL/GenBank/DDBJ whole genome shotgun (WGS) entry which is preliminary data.</text>
</comment>
<evidence type="ECO:0000256" key="1">
    <source>
        <dbReference type="SAM" id="SignalP"/>
    </source>
</evidence>
<evidence type="ECO:0000313" key="3">
    <source>
        <dbReference type="Proteomes" id="UP000625283"/>
    </source>
</evidence>
<dbReference type="Proteomes" id="UP000625283">
    <property type="component" value="Unassembled WGS sequence"/>
</dbReference>
<accession>A0ABS1R382</accession>
<dbReference type="EMBL" id="JAERTY010000005">
    <property type="protein sequence ID" value="MBL1409167.1"/>
    <property type="molecule type" value="Genomic_DNA"/>
</dbReference>
<evidence type="ECO:0008006" key="4">
    <source>
        <dbReference type="Google" id="ProtNLM"/>
    </source>
</evidence>
<feature type="signal peptide" evidence="1">
    <location>
        <begin position="1"/>
        <end position="21"/>
    </location>
</feature>
<evidence type="ECO:0000313" key="2">
    <source>
        <dbReference type="EMBL" id="MBL1409167.1"/>
    </source>
</evidence>
<sequence length="382" mass="40595">MKRFSFLQCFGVWMLVFCVYACTKEGDVGPRGLDGLNGAKIHSGTNVPNTDMGVMGDYYLQTNTGQLFGPKSETGWGVPLNLVGTPGTNGTNGTDGLNGATILSGTNAPATSTGAYGDYYFNKSTGDFYGPKSAGGWGSPTSLKGLNGATGAAGSQILSGANAPTIAIGHIGDFYFDTSTSDFYGPKSATSWGIPVNLRGTPGTGGTNGARILHGSDTPPPNIGTAGDYYIHITTGDLYGPKTTIWGSAIMNLRGPQGASGSANVIYSDWITPRSDSLTFFIQAPRLTKDIFDRGQIAVYARVDNHGTYEIIQLSEGWFYTSSEYKMGYVARVGSITIRSSNVRINNTYSFRYVLIPGSISTTARVNMNSFSEVKKVYRIPD</sequence>
<protein>
    <recommendedName>
        <fullName evidence="4">Collagen-like protein</fullName>
    </recommendedName>
</protein>
<dbReference type="RefSeq" id="WP_202102923.1">
    <property type="nucleotide sequence ID" value="NZ_JAERTY010000005.1"/>
</dbReference>
<proteinExistence type="predicted"/>
<name>A0ABS1R382_9SPHI</name>
<reference evidence="2 3" key="1">
    <citation type="submission" date="2021-01" db="EMBL/GenBank/DDBJ databases">
        <title>C459-1 draft genome sequence.</title>
        <authorList>
            <person name="Zhang X.-F."/>
        </authorList>
    </citation>
    <scope>NUCLEOTIDE SEQUENCE [LARGE SCALE GENOMIC DNA]</scope>
    <source>
        <strain evidence="3">C459-1</strain>
    </source>
</reference>
<keyword evidence="1" id="KW-0732">Signal</keyword>
<feature type="chain" id="PRO_5047407341" description="Collagen-like protein" evidence="1">
    <location>
        <begin position="22"/>
        <end position="382"/>
    </location>
</feature>